<dbReference type="SFLD" id="SFLDF00274">
    <property type="entry name" value="ribosomal_protein_S12_methylth"/>
    <property type="match status" value="1"/>
</dbReference>
<sequence length="435" mass="48570">MNHKVGFVSLGCPKALVDSERIITQLRAQGYDLVSSYQDAGVVVVNTCGFIDAAITESLDTIKEAMAENGRVIVTGCLGAKAEMIREACPDVLHISGAHAYEEVVRAVHRHLPPPADPFTQLIPPQGIKLTPRHYAYLKISEGCNQKCTFCIIPTMRGKLQSYSLTQVLSEAKRLKDAGVQELLVISQDTSAYGVDTKFQPVEWKGKTINTKFYDLCAALGELGIWVRLHYVYPYPHVDEIIPLMRDGLILPYLDIPLQHANSRILKAMKRPASSENTLSRIAQWREICPDITLRSTFIVGFPGETEEEFEELLAFLHTAQLDRVGCFQYSPVDGAKANELPNPISEDVKEERYHRFMELQAEISRNKLARKIGSKQTVLIDEVNEENIIARSKSDAPEIDGLVYLSSNKELNVGSLVEVTITDSDDYDLYGEVI</sequence>
<dbReference type="FunFam" id="3.80.30.20:FF:000001">
    <property type="entry name" value="tRNA-2-methylthio-N(6)-dimethylallyladenosine synthase 2"/>
    <property type="match status" value="1"/>
</dbReference>
<dbReference type="InterPro" id="IPR002792">
    <property type="entry name" value="TRAM_dom"/>
</dbReference>
<keyword evidence="3 8" id="KW-0808">Transferase</keyword>
<dbReference type="PROSITE" id="PS51918">
    <property type="entry name" value="RADICAL_SAM"/>
    <property type="match status" value="1"/>
</dbReference>
<dbReference type="GO" id="GO:0103039">
    <property type="term" value="F:protein methylthiotransferase activity"/>
    <property type="evidence" value="ECO:0007669"/>
    <property type="project" value="UniProtKB-EC"/>
</dbReference>
<dbReference type="InterPro" id="IPR005839">
    <property type="entry name" value="Methylthiotransferase"/>
</dbReference>
<feature type="domain" description="MTTase N-terminal" evidence="10">
    <location>
        <begin position="3"/>
        <end position="113"/>
    </location>
</feature>
<keyword evidence="13" id="KW-1185">Reference proteome</keyword>
<dbReference type="InterPro" id="IPR013848">
    <property type="entry name" value="Methylthiotransferase_N"/>
</dbReference>
<organism evidence="12 13">
    <name type="scientific">Legionella lansingensis</name>
    <dbReference type="NCBI Taxonomy" id="45067"/>
    <lineage>
        <taxon>Bacteria</taxon>
        <taxon>Pseudomonadati</taxon>
        <taxon>Pseudomonadota</taxon>
        <taxon>Gammaproteobacteria</taxon>
        <taxon>Legionellales</taxon>
        <taxon>Legionellaceae</taxon>
        <taxon>Legionella</taxon>
    </lineage>
</organism>
<evidence type="ECO:0000256" key="5">
    <source>
        <dbReference type="ARBA" id="ARBA00022723"/>
    </source>
</evidence>
<dbReference type="RefSeq" id="WP_028374076.1">
    <property type="nucleotide sequence ID" value="NZ_CAAAJD010000041.1"/>
</dbReference>
<feature type="binding site" evidence="8">
    <location>
        <position position="148"/>
    </location>
    <ligand>
        <name>[4Fe-4S] cluster</name>
        <dbReference type="ChEBI" id="CHEBI:49883"/>
        <label>2</label>
        <note>4Fe-4S-S-AdoMet</note>
    </ligand>
</feature>
<dbReference type="eggNOG" id="COG0621">
    <property type="taxonomic scope" value="Bacteria"/>
</dbReference>
<dbReference type="STRING" id="45067.Llan_2040"/>
<dbReference type="GO" id="GO:0035599">
    <property type="term" value="F:aspartic acid methylthiotransferase activity"/>
    <property type="evidence" value="ECO:0007669"/>
    <property type="project" value="TreeGrafter"/>
</dbReference>
<evidence type="ECO:0000256" key="7">
    <source>
        <dbReference type="ARBA" id="ARBA00023014"/>
    </source>
</evidence>
<feature type="binding site" evidence="8">
    <location>
        <position position="77"/>
    </location>
    <ligand>
        <name>[4Fe-4S] cluster</name>
        <dbReference type="ChEBI" id="CHEBI:49883"/>
        <label>1</label>
    </ligand>
</feature>
<dbReference type="InterPro" id="IPR012340">
    <property type="entry name" value="NA-bd_OB-fold"/>
</dbReference>
<dbReference type="NCBIfam" id="TIGR00089">
    <property type="entry name" value="MiaB/RimO family radical SAM methylthiotransferase"/>
    <property type="match status" value="1"/>
</dbReference>
<evidence type="ECO:0000259" key="9">
    <source>
        <dbReference type="PROSITE" id="PS50926"/>
    </source>
</evidence>
<keyword evidence="7 8" id="KW-0411">Iron-sulfur</keyword>
<dbReference type="SFLD" id="SFLDS00029">
    <property type="entry name" value="Radical_SAM"/>
    <property type="match status" value="1"/>
</dbReference>
<comment type="similarity">
    <text evidence="8">Belongs to the methylthiotransferase family. RimO subfamily.</text>
</comment>
<protein>
    <recommendedName>
        <fullName evidence="8">Ribosomal protein uS12 methylthiotransferase RimO</fullName>
        <shortName evidence="8">uS12 MTTase</shortName>
        <shortName evidence="8">uS12 methylthiotransferase</shortName>
        <ecNumber evidence="8">2.8.4.4</ecNumber>
    </recommendedName>
    <alternativeName>
        <fullName evidence="8">Ribosomal protein uS12 (aspartate-C(3))-methylthiotransferase</fullName>
    </alternativeName>
    <alternativeName>
        <fullName evidence="8">Ribosome maturation factor RimO</fullName>
    </alternativeName>
</protein>
<feature type="binding site" evidence="8">
    <location>
        <position position="12"/>
    </location>
    <ligand>
        <name>[4Fe-4S] cluster</name>
        <dbReference type="ChEBI" id="CHEBI:49883"/>
        <label>1</label>
    </ligand>
</feature>
<keyword evidence="5 8" id="KW-0479">Metal-binding</keyword>
<keyword evidence="6 8" id="KW-0408">Iron</keyword>
<comment type="cofactor">
    <cofactor evidence="8">
        <name>[4Fe-4S] cluster</name>
        <dbReference type="ChEBI" id="CHEBI:49883"/>
    </cofactor>
    <text evidence="8">Binds 2 [4Fe-4S] clusters. One cluster is coordinated with 3 cysteines and an exchangeable S-adenosyl-L-methionine.</text>
</comment>
<evidence type="ECO:0000313" key="13">
    <source>
        <dbReference type="Proteomes" id="UP000054869"/>
    </source>
</evidence>
<dbReference type="EC" id="2.8.4.4" evidence="8"/>
<dbReference type="InterPro" id="IPR038135">
    <property type="entry name" value="Methylthiotransferase_N_sf"/>
</dbReference>
<feature type="binding site" evidence="8">
    <location>
        <position position="144"/>
    </location>
    <ligand>
        <name>[4Fe-4S] cluster</name>
        <dbReference type="ChEBI" id="CHEBI:49883"/>
        <label>2</label>
        <note>4Fe-4S-S-AdoMet</note>
    </ligand>
</feature>
<dbReference type="FunFam" id="2.40.50.140:FF:000060">
    <property type="entry name" value="Ribosomal protein S12 methylthiotransferase RimO"/>
    <property type="match status" value="1"/>
</dbReference>
<dbReference type="NCBIfam" id="TIGR01125">
    <property type="entry name" value="30S ribosomal protein S12 methylthiotransferase RimO"/>
    <property type="match status" value="1"/>
</dbReference>
<dbReference type="SUPFAM" id="SSF102114">
    <property type="entry name" value="Radical SAM enzymes"/>
    <property type="match status" value="1"/>
</dbReference>
<dbReference type="PROSITE" id="PS50926">
    <property type="entry name" value="TRAM"/>
    <property type="match status" value="1"/>
</dbReference>
<dbReference type="EMBL" id="LNYI01000048">
    <property type="protein sequence ID" value="KTD19945.1"/>
    <property type="molecule type" value="Genomic_DNA"/>
</dbReference>
<evidence type="ECO:0000259" key="11">
    <source>
        <dbReference type="PROSITE" id="PS51918"/>
    </source>
</evidence>
<dbReference type="GO" id="GO:0051539">
    <property type="term" value="F:4 iron, 4 sulfur cluster binding"/>
    <property type="evidence" value="ECO:0007669"/>
    <property type="project" value="UniProtKB-UniRule"/>
</dbReference>
<proteinExistence type="inferred from homology"/>
<dbReference type="Proteomes" id="UP000054869">
    <property type="component" value="Unassembled WGS sequence"/>
</dbReference>
<dbReference type="Pfam" id="PF18693">
    <property type="entry name" value="TRAM_2"/>
    <property type="match status" value="1"/>
</dbReference>
<dbReference type="GO" id="GO:0046872">
    <property type="term" value="F:metal ion binding"/>
    <property type="evidence" value="ECO:0007669"/>
    <property type="project" value="UniProtKB-KW"/>
</dbReference>
<dbReference type="AlphaFoldDB" id="A0A0W0VJI8"/>
<dbReference type="Gene3D" id="3.40.50.12160">
    <property type="entry name" value="Methylthiotransferase, N-terminal domain"/>
    <property type="match status" value="1"/>
</dbReference>
<comment type="subcellular location">
    <subcellularLocation>
        <location evidence="8">Cytoplasm</location>
    </subcellularLocation>
</comment>
<evidence type="ECO:0000313" key="12">
    <source>
        <dbReference type="EMBL" id="KTD19945.1"/>
    </source>
</evidence>
<keyword evidence="2 8" id="KW-0963">Cytoplasm</keyword>
<dbReference type="OrthoDB" id="9805215at2"/>
<dbReference type="GO" id="GO:0005840">
    <property type="term" value="C:ribosome"/>
    <property type="evidence" value="ECO:0007669"/>
    <property type="project" value="UniProtKB-KW"/>
</dbReference>
<dbReference type="GO" id="GO:0006400">
    <property type="term" value="P:tRNA modification"/>
    <property type="evidence" value="ECO:0007669"/>
    <property type="project" value="InterPro"/>
</dbReference>
<dbReference type="PANTHER" id="PTHR43837:SF1">
    <property type="entry name" value="RIBOSOMAL PROTEIN US12 METHYLTHIOTRANSFERASE RIMO"/>
    <property type="match status" value="1"/>
</dbReference>
<accession>A0A0W0VJI8</accession>
<reference evidence="12 13" key="1">
    <citation type="submission" date="2015-11" db="EMBL/GenBank/DDBJ databases">
        <title>Genomic analysis of 38 Legionella species identifies large and diverse effector repertoires.</title>
        <authorList>
            <person name="Burstein D."/>
            <person name="Amaro F."/>
            <person name="Zusman T."/>
            <person name="Lifshitz Z."/>
            <person name="Cohen O."/>
            <person name="Gilbert J.A."/>
            <person name="Pupko T."/>
            <person name="Shuman H.A."/>
            <person name="Segal G."/>
        </authorList>
    </citation>
    <scope>NUCLEOTIDE SEQUENCE [LARGE SCALE GENOMIC DNA]</scope>
    <source>
        <strain evidence="12 13">ATCC 49751</strain>
    </source>
</reference>
<dbReference type="SMART" id="SM00729">
    <property type="entry name" value="Elp3"/>
    <property type="match status" value="1"/>
</dbReference>
<feature type="domain" description="TRAM" evidence="9">
    <location>
        <begin position="370"/>
        <end position="435"/>
    </location>
</feature>
<dbReference type="SFLD" id="SFLDG01082">
    <property type="entry name" value="B12-binding_domain_containing"/>
    <property type="match status" value="1"/>
</dbReference>
<evidence type="ECO:0000256" key="8">
    <source>
        <dbReference type="HAMAP-Rule" id="MF_01865"/>
    </source>
</evidence>
<dbReference type="Gene3D" id="3.80.30.20">
    <property type="entry name" value="tm_1862 like domain"/>
    <property type="match status" value="1"/>
</dbReference>
<evidence type="ECO:0000256" key="4">
    <source>
        <dbReference type="ARBA" id="ARBA00022691"/>
    </source>
</evidence>
<keyword evidence="12" id="KW-0689">Ribosomal protein</keyword>
<comment type="catalytic activity">
    <reaction evidence="8">
        <text>L-aspartate(89)-[ribosomal protein uS12]-hydrogen + (sulfur carrier)-SH + AH2 + 2 S-adenosyl-L-methionine = 3-methylsulfanyl-L-aspartate(89)-[ribosomal protein uS12]-hydrogen + (sulfur carrier)-H + 5'-deoxyadenosine + L-methionine + A + S-adenosyl-L-homocysteine + 2 H(+)</text>
        <dbReference type="Rhea" id="RHEA:37087"/>
        <dbReference type="Rhea" id="RHEA-COMP:10460"/>
        <dbReference type="Rhea" id="RHEA-COMP:10461"/>
        <dbReference type="Rhea" id="RHEA-COMP:14737"/>
        <dbReference type="Rhea" id="RHEA-COMP:14739"/>
        <dbReference type="ChEBI" id="CHEBI:13193"/>
        <dbReference type="ChEBI" id="CHEBI:15378"/>
        <dbReference type="ChEBI" id="CHEBI:17319"/>
        <dbReference type="ChEBI" id="CHEBI:17499"/>
        <dbReference type="ChEBI" id="CHEBI:29917"/>
        <dbReference type="ChEBI" id="CHEBI:29961"/>
        <dbReference type="ChEBI" id="CHEBI:57844"/>
        <dbReference type="ChEBI" id="CHEBI:57856"/>
        <dbReference type="ChEBI" id="CHEBI:59789"/>
        <dbReference type="ChEBI" id="CHEBI:64428"/>
        <dbReference type="ChEBI" id="CHEBI:73599"/>
        <dbReference type="EC" id="2.8.4.4"/>
    </reaction>
</comment>
<dbReference type="InterPro" id="IPR007197">
    <property type="entry name" value="rSAM"/>
</dbReference>
<dbReference type="PROSITE" id="PS01278">
    <property type="entry name" value="MTTASE_RADICAL"/>
    <property type="match status" value="1"/>
</dbReference>
<dbReference type="PATRIC" id="fig|45067.4.peg.2141"/>
<gene>
    <name evidence="8 12" type="primary">rimO</name>
    <name evidence="12" type="ORF">Llan_2040</name>
</gene>
<dbReference type="InterPro" id="IPR023404">
    <property type="entry name" value="rSAM_horseshoe"/>
</dbReference>
<name>A0A0W0VJI8_9GAMM</name>
<feature type="binding site" evidence="8">
    <location>
        <position position="151"/>
    </location>
    <ligand>
        <name>[4Fe-4S] cluster</name>
        <dbReference type="ChEBI" id="CHEBI:49883"/>
        <label>2</label>
        <note>4Fe-4S-S-AdoMet</note>
    </ligand>
</feature>
<keyword evidence="12" id="KW-0687">Ribonucleoprotein</keyword>
<evidence type="ECO:0000256" key="1">
    <source>
        <dbReference type="ARBA" id="ARBA00022485"/>
    </source>
</evidence>
<feature type="domain" description="Radical SAM core" evidence="11">
    <location>
        <begin position="130"/>
        <end position="367"/>
    </location>
</feature>
<evidence type="ECO:0000256" key="6">
    <source>
        <dbReference type="ARBA" id="ARBA00023004"/>
    </source>
</evidence>
<evidence type="ECO:0000256" key="2">
    <source>
        <dbReference type="ARBA" id="ARBA00022490"/>
    </source>
</evidence>
<keyword evidence="4 8" id="KW-0949">S-adenosyl-L-methionine</keyword>
<dbReference type="PANTHER" id="PTHR43837">
    <property type="entry name" value="RIBOSOMAL PROTEIN S12 METHYLTHIOTRANSFERASE RIMO"/>
    <property type="match status" value="1"/>
</dbReference>
<feature type="binding site" evidence="8">
    <location>
        <position position="48"/>
    </location>
    <ligand>
        <name>[4Fe-4S] cluster</name>
        <dbReference type="ChEBI" id="CHEBI:49883"/>
        <label>1</label>
    </ligand>
</feature>
<dbReference type="PROSITE" id="PS51449">
    <property type="entry name" value="MTTASE_N"/>
    <property type="match status" value="1"/>
</dbReference>
<dbReference type="InterPro" id="IPR005840">
    <property type="entry name" value="Ribosomal_uS12_MeSTrfase_RimO"/>
</dbReference>
<dbReference type="InterPro" id="IPR020612">
    <property type="entry name" value="Methylthiotransferase_CS"/>
</dbReference>
<dbReference type="Pfam" id="PF04055">
    <property type="entry name" value="Radical_SAM"/>
    <property type="match status" value="1"/>
</dbReference>
<dbReference type="InterPro" id="IPR006638">
    <property type="entry name" value="Elp3/MiaA/NifB-like_rSAM"/>
</dbReference>
<comment type="caution">
    <text evidence="12">The sequence shown here is derived from an EMBL/GenBank/DDBJ whole genome shotgun (WGS) entry which is preliminary data.</text>
</comment>
<comment type="function">
    <text evidence="8">Catalyzes the methylthiolation of an aspartic acid residue of ribosomal protein uS12.</text>
</comment>
<dbReference type="GO" id="GO:0005829">
    <property type="term" value="C:cytosol"/>
    <property type="evidence" value="ECO:0007669"/>
    <property type="project" value="TreeGrafter"/>
</dbReference>
<dbReference type="HAMAP" id="MF_01865">
    <property type="entry name" value="MTTase_RimO"/>
    <property type="match status" value="1"/>
</dbReference>
<dbReference type="SFLD" id="SFLDG01061">
    <property type="entry name" value="methylthiotransferase"/>
    <property type="match status" value="1"/>
</dbReference>
<dbReference type="InterPro" id="IPR058240">
    <property type="entry name" value="rSAM_sf"/>
</dbReference>
<dbReference type="Pfam" id="PF00919">
    <property type="entry name" value="UPF0004"/>
    <property type="match status" value="1"/>
</dbReference>
<evidence type="ECO:0000256" key="3">
    <source>
        <dbReference type="ARBA" id="ARBA00022679"/>
    </source>
</evidence>
<dbReference type="FunFam" id="3.40.50.12160:FF:000002">
    <property type="entry name" value="Ribosomal protein S12 methylthiotransferase RimO"/>
    <property type="match status" value="1"/>
</dbReference>
<dbReference type="Gene3D" id="2.40.50.140">
    <property type="entry name" value="Nucleic acid-binding proteins"/>
    <property type="match status" value="1"/>
</dbReference>
<evidence type="ECO:0000259" key="10">
    <source>
        <dbReference type="PROSITE" id="PS51449"/>
    </source>
</evidence>
<keyword evidence="1 8" id="KW-0004">4Fe-4S</keyword>